<keyword evidence="3" id="KW-1185">Reference proteome</keyword>
<feature type="chain" id="PRO_5045655537" description="DUF2194 domain-containing protein" evidence="1">
    <location>
        <begin position="21"/>
        <end position="533"/>
    </location>
</feature>
<keyword evidence="1" id="KW-0732">Signal</keyword>
<accession>A0ABW6DKC9</accession>
<organism evidence="2 3">
    <name type="scientific">Aquirufa esocilacus</name>
    <dbReference type="NCBI Taxonomy" id="3096513"/>
    <lineage>
        <taxon>Bacteria</taxon>
        <taxon>Pseudomonadati</taxon>
        <taxon>Bacteroidota</taxon>
        <taxon>Cytophagia</taxon>
        <taxon>Cytophagales</taxon>
        <taxon>Flectobacillaceae</taxon>
        <taxon>Aquirufa</taxon>
    </lineage>
</organism>
<protein>
    <recommendedName>
        <fullName evidence="4">DUF2194 domain-containing protein</fullName>
    </recommendedName>
</protein>
<dbReference type="Proteomes" id="UP001598019">
    <property type="component" value="Unassembled WGS sequence"/>
</dbReference>
<sequence>MKKIIILLVILLQCMEQGHAQDSSAPDLSDQSKLNEILTKNEYIIEAESGDSSEIVMLNFIGYQNLEKFNLHGVYDYYIATIGKSDSLFIKNNKPKYAIIKGDLLIDPSFELKDHKIDRIGYKYQVLSYTRPEIVKDTLIIYNFVNKEKWLQQGFLTSDYRRRALNIAENKAKEKLAEKLKKDSLVNDRLKEFKKKLFPTDSLYLFKVKYKVIYDQELNYSSAEKIFSEGFAIGNTRDLKNAAKVPESSFGNGNWEVDSVWFHKAISRIDLAESDTLLTFIGINLPYGVSYDKETAEVDKNFKSYSKYNSIDYWAKKIEEKYFGKSTFVMSLVPSSRNSMLMMNITEIVSHANPELRVIAYENELPFFQKLSANTISFFGKEYDTRVDNLNFNFINFLPFKEYSRNSQASSFVRHSTGAYGTTAKYTKRGVALEALNAFQRLVGNIDEKIENQKIIDQLTKKYGARYVNEALNGNVVINMPEDLLPIPLKLWEIYSRSTFTNGFSLSLYSLLDRSKKLYIKVVNHKVASVSVR</sequence>
<evidence type="ECO:0000256" key="1">
    <source>
        <dbReference type="SAM" id="SignalP"/>
    </source>
</evidence>
<dbReference type="RefSeq" id="WP_377981318.1">
    <property type="nucleotide sequence ID" value="NZ_JBBKXX010000003.1"/>
</dbReference>
<dbReference type="EMBL" id="JBBKXX010000003">
    <property type="protein sequence ID" value="MFD3408963.1"/>
    <property type="molecule type" value="Genomic_DNA"/>
</dbReference>
<name>A0ABW6DKC9_9BACT</name>
<evidence type="ECO:0008006" key="4">
    <source>
        <dbReference type="Google" id="ProtNLM"/>
    </source>
</evidence>
<gene>
    <name evidence="2" type="ORF">SKC37_09870</name>
</gene>
<reference evidence="2 3" key="1">
    <citation type="submission" date="2024-03" db="EMBL/GenBank/DDBJ databases">
        <title>Aquirufa genome sequencing.</title>
        <authorList>
            <person name="Pitt A."/>
            <person name="Hahn M.W."/>
        </authorList>
    </citation>
    <scope>NUCLEOTIDE SEQUENCE [LARGE SCALE GENOMIC DNA]</scope>
    <source>
        <strain evidence="2 3">HETE-83D</strain>
    </source>
</reference>
<proteinExistence type="predicted"/>
<comment type="caution">
    <text evidence="2">The sequence shown here is derived from an EMBL/GenBank/DDBJ whole genome shotgun (WGS) entry which is preliminary data.</text>
</comment>
<evidence type="ECO:0000313" key="2">
    <source>
        <dbReference type="EMBL" id="MFD3408963.1"/>
    </source>
</evidence>
<feature type="signal peptide" evidence="1">
    <location>
        <begin position="1"/>
        <end position="20"/>
    </location>
</feature>
<evidence type="ECO:0000313" key="3">
    <source>
        <dbReference type="Proteomes" id="UP001598019"/>
    </source>
</evidence>